<dbReference type="PANTHER" id="PTHR43356">
    <property type="entry name" value="PHOSPHATE ACETYLTRANSFERASE"/>
    <property type="match status" value="1"/>
</dbReference>
<evidence type="ECO:0000313" key="5">
    <source>
        <dbReference type="Proteomes" id="UP001322744"/>
    </source>
</evidence>
<dbReference type="PANTHER" id="PTHR43356:SF3">
    <property type="entry name" value="PHOSPHATE ACETYLTRANSFERASE"/>
    <property type="match status" value="1"/>
</dbReference>
<dbReference type="Pfam" id="PF01515">
    <property type="entry name" value="PTA_PTB"/>
    <property type="match status" value="1"/>
</dbReference>
<protein>
    <submittedName>
        <fullName evidence="4">Phosphate acyltransferase</fullName>
    </submittedName>
</protein>
<dbReference type="Gene3D" id="3.40.50.10950">
    <property type="match status" value="1"/>
</dbReference>
<dbReference type="InterPro" id="IPR002505">
    <property type="entry name" value="PTA_PTB"/>
</dbReference>
<keyword evidence="1" id="KW-0808">Transferase</keyword>
<dbReference type="EMBL" id="CP139957">
    <property type="protein sequence ID" value="WPX07648.1"/>
    <property type="molecule type" value="Genomic_DNA"/>
</dbReference>
<evidence type="ECO:0000313" key="4">
    <source>
        <dbReference type="EMBL" id="WPX07648.1"/>
    </source>
</evidence>
<evidence type="ECO:0000256" key="1">
    <source>
        <dbReference type="ARBA" id="ARBA00022679"/>
    </source>
</evidence>
<name>A0ABZ0TZ18_9FIRM</name>
<dbReference type="SUPFAM" id="SSF53659">
    <property type="entry name" value="Isocitrate/Isopropylmalate dehydrogenase-like"/>
    <property type="match status" value="1"/>
</dbReference>
<sequence length="58" mass="6615">MAFIDTIIEKAKSDIKTIVLPESYEERNLKAASIVLKEKIAKIVLIGREDEIKKKQQS</sequence>
<evidence type="ECO:0000259" key="3">
    <source>
        <dbReference type="Pfam" id="PF01515"/>
    </source>
</evidence>
<dbReference type="InterPro" id="IPR042113">
    <property type="entry name" value="P_AcTrfase_dom1"/>
</dbReference>
<dbReference type="GO" id="GO:0016746">
    <property type="term" value="F:acyltransferase activity"/>
    <property type="evidence" value="ECO:0007669"/>
    <property type="project" value="UniProtKB-KW"/>
</dbReference>
<keyword evidence="5" id="KW-1185">Reference proteome</keyword>
<accession>A0ABZ0TZ18</accession>
<feature type="domain" description="Phosphate acetyl/butaryl transferase" evidence="3">
    <location>
        <begin position="3"/>
        <end position="57"/>
    </location>
</feature>
<keyword evidence="2 4" id="KW-0012">Acyltransferase</keyword>
<gene>
    <name evidence="4" type="ORF">SOJ16_001460</name>
</gene>
<reference evidence="4 5" key="1">
    <citation type="submission" date="2023-12" db="EMBL/GenBank/DDBJ databases">
        <authorList>
            <person name="Manesh M.J.H."/>
            <person name="Bing R.G."/>
            <person name="Willard D.J."/>
            <person name="Kelly R.M."/>
        </authorList>
    </citation>
    <scope>NUCLEOTIDE SEQUENCE [LARGE SCALE GENOMIC DNA]</scope>
    <source>
        <strain evidence="4 5">DSM 8977</strain>
    </source>
</reference>
<organism evidence="4 5">
    <name type="scientific">Anaerocellum danielii</name>
    <dbReference type="NCBI Taxonomy" id="1387557"/>
    <lineage>
        <taxon>Bacteria</taxon>
        <taxon>Bacillati</taxon>
        <taxon>Bacillota</taxon>
        <taxon>Bacillota incertae sedis</taxon>
        <taxon>Caldicellulosiruptorales</taxon>
        <taxon>Caldicellulosiruptoraceae</taxon>
        <taxon>Anaerocellum</taxon>
    </lineage>
</organism>
<evidence type="ECO:0000256" key="2">
    <source>
        <dbReference type="ARBA" id="ARBA00023315"/>
    </source>
</evidence>
<proteinExistence type="predicted"/>
<dbReference type="InterPro" id="IPR050500">
    <property type="entry name" value="Phos_Acetyltrans/Butyryltrans"/>
</dbReference>
<dbReference type="Proteomes" id="UP001322744">
    <property type="component" value="Chromosome"/>
</dbReference>